<organism evidence="2 3">
    <name type="scientific">Salinisphaera japonica YTM-1</name>
    <dbReference type="NCBI Taxonomy" id="1209778"/>
    <lineage>
        <taxon>Bacteria</taxon>
        <taxon>Pseudomonadati</taxon>
        <taxon>Pseudomonadota</taxon>
        <taxon>Gammaproteobacteria</taxon>
        <taxon>Salinisphaerales</taxon>
        <taxon>Salinisphaeraceae</taxon>
        <taxon>Salinisphaera</taxon>
    </lineage>
</organism>
<reference evidence="2 3" key="1">
    <citation type="submission" date="2013-10" db="EMBL/GenBank/DDBJ databases">
        <title>Salinisphaera japonica YTM-1 Genome Sequencing.</title>
        <authorList>
            <person name="Lai Q."/>
            <person name="Li C."/>
            <person name="Shao Z."/>
        </authorList>
    </citation>
    <scope>NUCLEOTIDE SEQUENCE [LARGE SCALE GENOMIC DNA]</scope>
    <source>
        <strain evidence="2 3">YTM-1</strain>
    </source>
</reference>
<dbReference type="OrthoDB" id="9873103at2"/>
<feature type="chain" id="PRO_5019426278" description="DUF4878 domain-containing protein" evidence="1">
    <location>
        <begin position="17"/>
        <end position="129"/>
    </location>
</feature>
<evidence type="ECO:0000313" key="3">
    <source>
        <dbReference type="Proteomes" id="UP000285310"/>
    </source>
</evidence>
<keyword evidence="1" id="KW-0732">Signal</keyword>
<sequence length="129" mass="13916">MARLFSIVLLVAVVLAGCSQRPDDATITRAVQQQVRAGLSDIDALADRLGGDSAVKMLRAFGAPDPGTLHVQHLEVLDAQRLDNGDYTMKIRYDLVTPDNSRGVTRTIQLRGVADGWRAVAYDPATNGL</sequence>
<evidence type="ECO:0008006" key="4">
    <source>
        <dbReference type="Google" id="ProtNLM"/>
    </source>
</evidence>
<gene>
    <name evidence="2" type="ORF">SAJA_14240</name>
</gene>
<protein>
    <recommendedName>
        <fullName evidence="4">DUF4878 domain-containing protein</fullName>
    </recommendedName>
</protein>
<dbReference type="PROSITE" id="PS51257">
    <property type="entry name" value="PROKAR_LIPOPROTEIN"/>
    <property type="match status" value="1"/>
</dbReference>
<accession>A0A423PFP4</accession>
<dbReference type="AlphaFoldDB" id="A0A423PFP4"/>
<dbReference type="RefSeq" id="WP_123659286.1">
    <property type="nucleotide sequence ID" value="NZ_AYKG01000067.1"/>
</dbReference>
<keyword evidence="3" id="KW-1185">Reference proteome</keyword>
<dbReference type="Proteomes" id="UP000285310">
    <property type="component" value="Unassembled WGS sequence"/>
</dbReference>
<evidence type="ECO:0000256" key="1">
    <source>
        <dbReference type="SAM" id="SignalP"/>
    </source>
</evidence>
<dbReference type="EMBL" id="AYKG01000067">
    <property type="protein sequence ID" value="ROO24412.1"/>
    <property type="molecule type" value="Genomic_DNA"/>
</dbReference>
<name>A0A423PFP4_9GAMM</name>
<comment type="caution">
    <text evidence="2">The sequence shown here is derived from an EMBL/GenBank/DDBJ whole genome shotgun (WGS) entry which is preliminary data.</text>
</comment>
<evidence type="ECO:0000313" key="2">
    <source>
        <dbReference type="EMBL" id="ROO24412.1"/>
    </source>
</evidence>
<proteinExistence type="predicted"/>
<feature type="signal peptide" evidence="1">
    <location>
        <begin position="1"/>
        <end position="16"/>
    </location>
</feature>
<dbReference type="InParanoid" id="A0A423PFP4"/>